<proteinExistence type="inferred from homology"/>
<dbReference type="InterPro" id="IPR001128">
    <property type="entry name" value="Cyt_P450"/>
</dbReference>
<keyword evidence="4 7" id="KW-0560">Oxidoreductase</keyword>
<dbReference type="InterPro" id="IPR036396">
    <property type="entry name" value="Cyt_P450_sf"/>
</dbReference>
<dbReference type="InterPro" id="IPR002403">
    <property type="entry name" value="Cyt_P450_E_grp-IV"/>
</dbReference>
<dbReference type="OrthoDB" id="1844152at2759"/>
<dbReference type="SUPFAM" id="SSF48264">
    <property type="entry name" value="Cytochrome P450"/>
    <property type="match status" value="1"/>
</dbReference>
<keyword evidence="9" id="KW-1185">Reference proteome</keyword>
<evidence type="ECO:0000256" key="5">
    <source>
        <dbReference type="ARBA" id="ARBA00023004"/>
    </source>
</evidence>
<dbReference type="CDD" id="cd11041">
    <property type="entry name" value="CYP503A1-like"/>
    <property type="match status" value="1"/>
</dbReference>
<dbReference type="InterPro" id="IPR017972">
    <property type="entry name" value="Cyt_P450_CS"/>
</dbReference>
<comment type="cofactor">
    <cofactor evidence="1 6">
        <name>heme</name>
        <dbReference type="ChEBI" id="CHEBI:30413"/>
    </cofactor>
</comment>
<keyword evidence="5 6" id="KW-0408">Iron</keyword>
<dbReference type="PRINTS" id="PR00385">
    <property type="entry name" value="P450"/>
</dbReference>
<dbReference type="OMA" id="PYNDILE"/>
<evidence type="ECO:0000313" key="8">
    <source>
        <dbReference type="EMBL" id="EPQ60473.1"/>
    </source>
</evidence>
<accession>S7QM03</accession>
<protein>
    <submittedName>
        <fullName evidence="8">Cytochrome P450</fullName>
    </submittedName>
</protein>
<evidence type="ECO:0000256" key="7">
    <source>
        <dbReference type="RuleBase" id="RU000461"/>
    </source>
</evidence>
<dbReference type="eggNOG" id="KOG0157">
    <property type="taxonomic scope" value="Eukaryota"/>
</dbReference>
<feature type="binding site" description="axial binding residue" evidence="6">
    <location>
        <position position="188"/>
    </location>
    <ligand>
        <name>heme</name>
        <dbReference type="ChEBI" id="CHEBI:30413"/>
    </ligand>
    <ligandPart>
        <name>Fe</name>
        <dbReference type="ChEBI" id="CHEBI:18248"/>
    </ligandPart>
</feature>
<dbReference type="GO" id="GO:0020037">
    <property type="term" value="F:heme binding"/>
    <property type="evidence" value="ECO:0007669"/>
    <property type="project" value="InterPro"/>
</dbReference>
<dbReference type="HOGENOM" id="CLU_022195_1_2_1"/>
<dbReference type="Pfam" id="PF00067">
    <property type="entry name" value="p450"/>
    <property type="match status" value="1"/>
</dbReference>
<keyword evidence="3 6" id="KW-0479">Metal-binding</keyword>
<dbReference type="KEGG" id="gtr:GLOTRDRAFT_124225"/>
<gene>
    <name evidence="8" type="ORF">GLOTRDRAFT_124225</name>
</gene>
<dbReference type="PROSITE" id="PS00086">
    <property type="entry name" value="CYTOCHROME_P450"/>
    <property type="match status" value="1"/>
</dbReference>
<name>S7QM03_GLOTA</name>
<dbReference type="RefSeq" id="XP_007860875.1">
    <property type="nucleotide sequence ID" value="XM_007862684.1"/>
</dbReference>
<dbReference type="GO" id="GO:0004497">
    <property type="term" value="F:monooxygenase activity"/>
    <property type="evidence" value="ECO:0007669"/>
    <property type="project" value="UniProtKB-KW"/>
</dbReference>
<keyword evidence="7" id="KW-0503">Monooxygenase</keyword>
<evidence type="ECO:0000256" key="1">
    <source>
        <dbReference type="ARBA" id="ARBA00001971"/>
    </source>
</evidence>
<dbReference type="PRINTS" id="PR00465">
    <property type="entry name" value="EP450IV"/>
</dbReference>
<comment type="similarity">
    <text evidence="2 7">Belongs to the cytochrome P450 family.</text>
</comment>
<organism evidence="8 9">
    <name type="scientific">Gloeophyllum trabeum (strain ATCC 11539 / FP-39264 / Madison 617)</name>
    <name type="common">Brown rot fungus</name>
    <dbReference type="NCBI Taxonomy" id="670483"/>
    <lineage>
        <taxon>Eukaryota</taxon>
        <taxon>Fungi</taxon>
        <taxon>Dikarya</taxon>
        <taxon>Basidiomycota</taxon>
        <taxon>Agaricomycotina</taxon>
        <taxon>Agaricomycetes</taxon>
        <taxon>Gloeophyllales</taxon>
        <taxon>Gloeophyllaceae</taxon>
        <taxon>Gloeophyllum</taxon>
    </lineage>
</organism>
<reference evidence="8 9" key="1">
    <citation type="journal article" date="2012" name="Science">
        <title>The Paleozoic origin of enzymatic lignin decomposition reconstructed from 31 fungal genomes.</title>
        <authorList>
            <person name="Floudas D."/>
            <person name="Binder M."/>
            <person name="Riley R."/>
            <person name="Barry K."/>
            <person name="Blanchette R.A."/>
            <person name="Henrissat B."/>
            <person name="Martinez A.T."/>
            <person name="Otillar R."/>
            <person name="Spatafora J.W."/>
            <person name="Yadav J.S."/>
            <person name="Aerts A."/>
            <person name="Benoit I."/>
            <person name="Boyd A."/>
            <person name="Carlson A."/>
            <person name="Copeland A."/>
            <person name="Coutinho P.M."/>
            <person name="de Vries R.P."/>
            <person name="Ferreira P."/>
            <person name="Findley K."/>
            <person name="Foster B."/>
            <person name="Gaskell J."/>
            <person name="Glotzer D."/>
            <person name="Gorecki P."/>
            <person name="Heitman J."/>
            <person name="Hesse C."/>
            <person name="Hori C."/>
            <person name="Igarashi K."/>
            <person name="Jurgens J.A."/>
            <person name="Kallen N."/>
            <person name="Kersten P."/>
            <person name="Kohler A."/>
            <person name="Kuees U."/>
            <person name="Kumar T.K.A."/>
            <person name="Kuo A."/>
            <person name="LaButti K."/>
            <person name="Larrondo L.F."/>
            <person name="Lindquist E."/>
            <person name="Ling A."/>
            <person name="Lombard V."/>
            <person name="Lucas S."/>
            <person name="Lundell T."/>
            <person name="Martin R."/>
            <person name="McLaughlin D.J."/>
            <person name="Morgenstern I."/>
            <person name="Morin E."/>
            <person name="Murat C."/>
            <person name="Nagy L.G."/>
            <person name="Nolan M."/>
            <person name="Ohm R.A."/>
            <person name="Patyshakuliyeva A."/>
            <person name="Rokas A."/>
            <person name="Ruiz-Duenas F.J."/>
            <person name="Sabat G."/>
            <person name="Salamov A."/>
            <person name="Samejima M."/>
            <person name="Schmutz J."/>
            <person name="Slot J.C."/>
            <person name="St John F."/>
            <person name="Stenlid J."/>
            <person name="Sun H."/>
            <person name="Sun S."/>
            <person name="Syed K."/>
            <person name="Tsang A."/>
            <person name="Wiebenga A."/>
            <person name="Young D."/>
            <person name="Pisabarro A."/>
            <person name="Eastwood D.C."/>
            <person name="Martin F."/>
            <person name="Cullen D."/>
            <person name="Grigoriev I.V."/>
            <person name="Hibbett D.S."/>
        </authorList>
    </citation>
    <scope>NUCLEOTIDE SEQUENCE [LARGE SCALE GENOMIC DNA]</scope>
    <source>
        <strain evidence="8 9">ATCC 11539</strain>
    </source>
</reference>
<dbReference type="AlphaFoldDB" id="S7QM03"/>
<dbReference type="GO" id="GO:0005506">
    <property type="term" value="F:iron ion binding"/>
    <property type="evidence" value="ECO:0007669"/>
    <property type="project" value="InterPro"/>
</dbReference>
<evidence type="ECO:0000256" key="6">
    <source>
        <dbReference type="PIRSR" id="PIRSR602403-1"/>
    </source>
</evidence>
<dbReference type="PANTHER" id="PTHR46206">
    <property type="entry name" value="CYTOCHROME P450"/>
    <property type="match status" value="1"/>
</dbReference>
<dbReference type="GeneID" id="19301070"/>
<evidence type="ECO:0000256" key="2">
    <source>
        <dbReference type="ARBA" id="ARBA00010617"/>
    </source>
</evidence>
<dbReference type="EMBL" id="KB469296">
    <property type="protein sequence ID" value="EPQ60473.1"/>
    <property type="molecule type" value="Genomic_DNA"/>
</dbReference>
<dbReference type="Gene3D" id="1.10.630.10">
    <property type="entry name" value="Cytochrome P450"/>
    <property type="match status" value="1"/>
</dbReference>
<evidence type="ECO:0000256" key="3">
    <source>
        <dbReference type="ARBA" id="ARBA00022723"/>
    </source>
</evidence>
<dbReference type="GO" id="GO:0016705">
    <property type="term" value="F:oxidoreductase activity, acting on paired donors, with incorporation or reduction of molecular oxygen"/>
    <property type="evidence" value="ECO:0007669"/>
    <property type="project" value="InterPro"/>
</dbReference>
<sequence length="244" mass="27610">MRQYGKDWAEKPKDMITWLIEDAQGEERTVRNWALRVLTVNFAAIHTSSTSFTHALLHLAANPHYIAPLREEVEEIILKEGWSRASLQKMRKIDSFLKESMRYNGLGCLSMSRKALKPFTFSDGTVIPTGTYVFAPQTATHHDGEYYPDPEVFDAFRFLKGGEANGPKQYLVNTADDFVPFGNGKHACPGRFFAVNIMKTMLAHVVTTYDVKLEKEGERPPDRWIGPASAPNGSAKVLFRKRQV</sequence>
<dbReference type="Proteomes" id="UP000030669">
    <property type="component" value="Unassembled WGS sequence"/>
</dbReference>
<evidence type="ECO:0000313" key="9">
    <source>
        <dbReference type="Proteomes" id="UP000030669"/>
    </source>
</evidence>
<evidence type="ECO:0000256" key="4">
    <source>
        <dbReference type="ARBA" id="ARBA00023002"/>
    </source>
</evidence>
<keyword evidence="6 7" id="KW-0349">Heme</keyword>